<gene>
    <name evidence="2" type="ORF">MKY91_20525</name>
</gene>
<keyword evidence="1" id="KW-0472">Membrane</keyword>
<evidence type="ECO:0000313" key="2">
    <source>
        <dbReference type="EMBL" id="MEN0645554.1"/>
    </source>
</evidence>
<comment type="caution">
    <text evidence="2">The sequence shown here is derived from an EMBL/GenBank/DDBJ whole genome shotgun (WGS) entry which is preliminary data.</text>
</comment>
<keyword evidence="3" id="KW-1185">Reference proteome</keyword>
<proteinExistence type="predicted"/>
<protein>
    <submittedName>
        <fullName evidence="2">Uncharacterized protein</fullName>
    </submittedName>
</protein>
<sequence length="72" mass="8427">MSEFSFYLLSSLYLFIMDQYVAFIILIVFHVIVFSTWALKGIPKRNFPLTLFALSILTILGTYFYLYLAAWA</sequence>
<reference evidence="2 3" key="1">
    <citation type="submission" date="2024-03" db="EMBL/GenBank/DDBJ databases">
        <title>Bacilli Hybrid Assemblies.</title>
        <authorList>
            <person name="Kovac J."/>
        </authorList>
    </citation>
    <scope>NUCLEOTIDE SEQUENCE [LARGE SCALE GENOMIC DNA]</scope>
    <source>
        <strain evidence="2 3">FSL R7-0666</strain>
    </source>
</reference>
<dbReference type="RefSeq" id="WP_343132221.1">
    <property type="nucleotide sequence ID" value="NZ_JBCITK010000002.1"/>
</dbReference>
<dbReference type="Proteomes" id="UP001418796">
    <property type="component" value="Unassembled WGS sequence"/>
</dbReference>
<name>A0ABU9VNR5_9BACI</name>
<keyword evidence="1" id="KW-0812">Transmembrane</keyword>
<feature type="transmembrane region" description="Helical" evidence="1">
    <location>
        <begin position="20"/>
        <end position="39"/>
    </location>
</feature>
<dbReference type="EMBL" id="JBCITK010000002">
    <property type="protein sequence ID" value="MEN0645554.1"/>
    <property type="molecule type" value="Genomic_DNA"/>
</dbReference>
<accession>A0ABU9VNR5</accession>
<organism evidence="2 3">
    <name type="scientific">Alkalicoccobacillus gibsonii</name>
    <dbReference type="NCBI Taxonomy" id="79881"/>
    <lineage>
        <taxon>Bacteria</taxon>
        <taxon>Bacillati</taxon>
        <taxon>Bacillota</taxon>
        <taxon>Bacilli</taxon>
        <taxon>Bacillales</taxon>
        <taxon>Bacillaceae</taxon>
        <taxon>Alkalicoccobacillus</taxon>
    </lineage>
</organism>
<evidence type="ECO:0000313" key="3">
    <source>
        <dbReference type="Proteomes" id="UP001418796"/>
    </source>
</evidence>
<feature type="transmembrane region" description="Helical" evidence="1">
    <location>
        <begin position="51"/>
        <end position="70"/>
    </location>
</feature>
<evidence type="ECO:0000256" key="1">
    <source>
        <dbReference type="SAM" id="Phobius"/>
    </source>
</evidence>
<keyword evidence="1" id="KW-1133">Transmembrane helix</keyword>